<sequence>MMANLLMFVFVGMVMTYLQIIEAQPIGVCYGRNGNNLPSAQDVVNLYKANGITNMRVYDPIAETLTALKGSNIEIILDIPNDNLQALTDPNAATNWVNANIVAYSPDVKFKYINVGNEVSPANVATSKFAPFLIPALQNVQQAITKFQLQVKVSTAIETGILRNTYPPSQSVFSDDISSFINPLIGFLKQNNLPVLANIYPYFGYLGDPAHVPLPYALFTQQNPDPSGYHNLFDAMLDATYYAVEKAGGENLPIVISESGWPSDGGDGANIDNAGTYYSNLISHVKSGAGTPHKPGTAIETYLFAIFDENIKIGAETEKHFGVFHPDKTPKYNLNFQESS</sequence>
<evidence type="ECO:0000313" key="2">
    <source>
        <dbReference type="RefSeq" id="XP_075078471.1"/>
    </source>
</evidence>
<name>A0AC58S0G2_TOBAC</name>
<proteinExistence type="predicted"/>
<protein>
    <submittedName>
        <fullName evidence="2">Glucan endo-1,3-beta-glucosidase, acidic-like</fullName>
    </submittedName>
</protein>
<reference evidence="2" key="2">
    <citation type="submission" date="2025-08" db="UniProtKB">
        <authorList>
            <consortium name="RefSeq"/>
        </authorList>
    </citation>
    <scope>IDENTIFICATION</scope>
    <source>
        <tissue evidence="2">Leaf</tissue>
    </source>
</reference>
<accession>A0AC58S0G2</accession>
<reference evidence="1" key="1">
    <citation type="journal article" date="2014" name="Nat. Commun.">
        <title>The tobacco genome sequence and its comparison with those of tomato and potato.</title>
        <authorList>
            <person name="Sierro N."/>
            <person name="Battey J.N."/>
            <person name="Ouadi S."/>
            <person name="Bakaher N."/>
            <person name="Bovet L."/>
            <person name="Willig A."/>
            <person name="Goepfert S."/>
            <person name="Peitsch M.C."/>
            <person name="Ivanov N.V."/>
        </authorList>
    </citation>
    <scope>NUCLEOTIDE SEQUENCE [LARGE SCALE GENOMIC DNA]</scope>
</reference>
<organism evidence="1 2">
    <name type="scientific">Nicotiana tabacum</name>
    <name type="common">Common tobacco</name>
    <dbReference type="NCBI Taxonomy" id="4097"/>
    <lineage>
        <taxon>Eukaryota</taxon>
        <taxon>Viridiplantae</taxon>
        <taxon>Streptophyta</taxon>
        <taxon>Embryophyta</taxon>
        <taxon>Tracheophyta</taxon>
        <taxon>Spermatophyta</taxon>
        <taxon>Magnoliopsida</taxon>
        <taxon>eudicotyledons</taxon>
        <taxon>Gunneridae</taxon>
        <taxon>Pentapetalae</taxon>
        <taxon>asterids</taxon>
        <taxon>lamiids</taxon>
        <taxon>Solanales</taxon>
        <taxon>Solanaceae</taxon>
        <taxon>Nicotianoideae</taxon>
        <taxon>Nicotianeae</taxon>
        <taxon>Nicotiana</taxon>
    </lineage>
</organism>
<gene>
    <name evidence="2" type="primary">LOC142164392</name>
</gene>
<keyword evidence="1" id="KW-1185">Reference proteome</keyword>
<evidence type="ECO:0000313" key="1">
    <source>
        <dbReference type="Proteomes" id="UP000790787"/>
    </source>
</evidence>
<dbReference type="RefSeq" id="XP_075078471.1">
    <property type="nucleotide sequence ID" value="XM_075222370.1"/>
</dbReference>
<dbReference type="Proteomes" id="UP000790787">
    <property type="component" value="Chromosome 9"/>
</dbReference>